<dbReference type="PATRIC" id="fig|1441095.3.peg.4452"/>
<keyword evidence="1" id="KW-0812">Transmembrane</keyword>
<dbReference type="PANTHER" id="PTHR34473:SF2">
    <property type="entry name" value="UPF0699 TRANSMEMBRANE PROTEIN YDBT"/>
    <property type="match status" value="1"/>
</dbReference>
<keyword evidence="4" id="KW-1185">Reference proteome</keyword>
<dbReference type="PIRSF" id="PIRSF026631">
    <property type="entry name" value="UCP026631"/>
    <property type="match status" value="1"/>
</dbReference>
<dbReference type="OrthoDB" id="2317554at2"/>
<feature type="transmembrane region" description="Helical" evidence="1">
    <location>
        <begin position="364"/>
        <end position="384"/>
    </location>
</feature>
<feature type="transmembrane region" description="Helical" evidence="1">
    <location>
        <begin position="47"/>
        <end position="70"/>
    </location>
</feature>
<name>A0A0M4FMJ4_9BACI</name>
<accession>A0A0M4FMJ4</accession>
<keyword evidence="1" id="KW-0472">Membrane</keyword>
<evidence type="ECO:0000313" key="3">
    <source>
        <dbReference type="EMBL" id="ALC83579.1"/>
    </source>
</evidence>
<dbReference type="Pfam" id="PF03703">
    <property type="entry name" value="bPH_2"/>
    <property type="match status" value="3"/>
</dbReference>
<reference evidence="4" key="1">
    <citation type="submission" date="2015-08" db="EMBL/GenBank/DDBJ databases">
        <title>Genome sequencing project for genomic taxonomy and phylogenomics of Bacillus-like bacteria.</title>
        <authorList>
            <person name="Liu B."/>
            <person name="Wang J."/>
            <person name="Zhu Y."/>
            <person name="Liu G."/>
            <person name="Chen Q."/>
            <person name="Chen Z."/>
            <person name="Lan J."/>
            <person name="Che J."/>
            <person name="Ge C."/>
            <person name="Shi H."/>
            <person name="Pan Z."/>
            <person name="Liu X."/>
        </authorList>
    </citation>
    <scope>NUCLEOTIDE SEQUENCE [LARGE SCALE GENOMIC DNA]</scope>
    <source>
        <strain evidence="4">FJAT-4402</strain>
    </source>
</reference>
<feature type="transmembrane region" description="Helical" evidence="1">
    <location>
        <begin position="235"/>
        <end position="260"/>
    </location>
</feature>
<keyword evidence="1" id="KW-1133">Transmembrane helix</keyword>
<evidence type="ECO:0000313" key="4">
    <source>
        <dbReference type="Proteomes" id="UP000067625"/>
    </source>
</evidence>
<feature type="domain" description="YdbS-like PH" evidence="2">
    <location>
        <begin position="72"/>
        <end position="151"/>
    </location>
</feature>
<dbReference type="PANTHER" id="PTHR34473">
    <property type="entry name" value="UPF0699 TRANSMEMBRANE PROTEIN YDBS"/>
    <property type="match status" value="1"/>
</dbReference>
<evidence type="ECO:0000256" key="1">
    <source>
        <dbReference type="SAM" id="Phobius"/>
    </source>
</evidence>
<feature type="domain" description="YdbS-like PH" evidence="2">
    <location>
        <begin position="409"/>
        <end position="483"/>
    </location>
</feature>
<dbReference type="InterPro" id="IPR005182">
    <property type="entry name" value="YdbS-like_PH"/>
</dbReference>
<dbReference type="Proteomes" id="UP000067625">
    <property type="component" value="Chromosome"/>
</dbReference>
<evidence type="ECO:0000259" key="2">
    <source>
        <dbReference type="Pfam" id="PF03703"/>
    </source>
</evidence>
<organism evidence="3 4">
    <name type="scientific">Bacillus gobiensis</name>
    <dbReference type="NCBI Taxonomy" id="1441095"/>
    <lineage>
        <taxon>Bacteria</taxon>
        <taxon>Bacillati</taxon>
        <taxon>Bacillota</taxon>
        <taxon>Bacilli</taxon>
        <taxon>Bacillales</taxon>
        <taxon>Bacillaceae</taxon>
        <taxon>Bacillus</taxon>
    </lineage>
</organism>
<dbReference type="EMBL" id="CP012600">
    <property type="protein sequence ID" value="ALC83579.1"/>
    <property type="molecule type" value="Genomic_DNA"/>
</dbReference>
<proteinExistence type="predicted"/>
<feature type="transmembrane region" description="Helical" evidence="1">
    <location>
        <begin position="390"/>
        <end position="409"/>
    </location>
</feature>
<reference evidence="3 4" key="2">
    <citation type="journal article" date="2016" name="Int. J. Syst. Evol. Microbiol.">
        <title>Bacillus gobiensis sp. nov., isolated from a soil sample.</title>
        <authorList>
            <person name="Liu B."/>
            <person name="Liu G.H."/>
            <person name="Cetin S."/>
            <person name="Schumann P."/>
            <person name="Pan Z.Z."/>
            <person name="Chen Q.Q."/>
        </authorList>
    </citation>
    <scope>NUCLEOTIDE SEQUENCE [LARGE SCALE GENOMIC DNA]</scope>
    <source>
        <strain evidence="3 4">FJAT-4402</strain>
    </source>
</reference>
<dbReference type="RefSeq" id="WP_053605432.1">
    <property type="nucleotide sequence ID" value="NZ_CP012600.1"/>
</dbReference>
<dbReference type="AlphaFoldDB" id="A0A0M4FMJ4"/>
<feature type="domain" description="YdbS-like PH" evidence="2">
    <location>
        <begin position="270"/>
        <end position="342"/>
    </location>
</feature>
<feature type="transmembrane region" description="Helical" evidence="1">
    <location>
        <begin position="191"/>
        <end position="215"/>
    </location>
</feature>
<gene>
    <name evidence="3" type="ORF">AM592_20120</name>
</gene>
<dbReference type="InterPro" id="IPR014529">
    <property type="entry name" value="UCP026631"/>
</dbReference>
<protein>
    <recommendedName>
        <fullName evidence="2">YdbS-like PH domain-containing protein</fullName>
    </recommendedName>
</protein>
<dbReference type="STRING" id="1441095.AM592_20120"/>
<feature type="transmembrane region" description="Helical" evidence="1">
    <location>
        <begin position="20"/>
        <end position="41"/>
    </location>
</feature>
<sequence length="494" mass="57096">MRREELNTIASKPHRLHPLWILFSIGELIKELIIPIVIYLINLGSESLLMTIGKIGVILFVVFRMTSILFEWWNFHYFFYNNELRVQNGRFMKKKRFIPLDRIQGVQINSNFLHRFFGLTSITIDTAATEGDSSVKLVLIKRSEALRIQEYVAQKPPVPNQPAEKETLVEADNLQPSDCKEIKYRVSGKEIIHASLTSFSFAAVIPILVGLLFKINEILSLEKYFDNALKFVQSAWTWMIVFGIALFFVSVVFGMVLTYLRFGRYIVQTDAERIYIQKGVLNQSEWMIEKRRVQAVKFKKSFIRRLFGIVEVELVCAGAFGDEAVESNLLFPFISEKKALQLLPDIVPAFKVSENMNKLPQSALWVKCLRPSYFWIVVTAVLVYIWPDKWYFSILLLAIIMCLRILNFYNSRFSVDDRFIQMSSGSFSSEMFVTTKQKIEQLSVTESWLQRKAGLATLDIATRGTPIHHAEIADIPKEAAVRYYLWYGNRAKAN</sequence>